<sequence>MSTPDTIAAAHDIATPAYNYELAASRAAALMATASTVRHSCGSSWTSDGGDNDSDRELRPTFETCSRAIIAAAERMVTLAQEPRSLAVAIAYDECLDIVTAAVNHMEHIESRGVLRETIAEASRAMHRIRELLRPSPSVRRALQF</sequence>
<comment type="caution">
    <text evidence="3">The sequence shown here is derived from an EMBL/GenBank/DDBJ whole genome shotgun (WGS) entry which is preliminary data.</text>
</comment>
<evidence type="ECO:0000313" key="4">
    <source>
        <dbReference type="Proteomes" id="UP000429607"/>
    </source>
</evidence>
<evidence type="ECO:0000313" key="2">
    <source>
        <dbReference type="EMBL" id="KAE9011510.1"/>
    </source>
</evidence>
<evidence type="ECO:0000313" key="6">
    <source>
        <dbReference type="Proteomes" id="UP000435112"/>
    </source>
</evidence>
<dbReference type="Proteomes" id="UP000434957">
    <property type="component" value="Unassembled WGS sequence"/>
</dbReference>
<evidence type="ECO:0000313" key="1">
    <source>
        <dbReference type="EMBL" id="KAE9006352.1"/>
    </source>
</evidence>
<gene>
    <name evidence="2" type="ORF">PR001_g15892</name>
    <name evidence="1" type="ORF">PR002_g16504</name>
    <name evidence="3" type="ORF">PR003_g16873</name>
</gene>
<keyword evidence="5" id="KW-1185">Reference proteome</keyword>
<dbReference type="EMBL" id="QXFT01001259">
    <property type="protein sequence ID" value="KAE9323853.1"/>
    <property type="molecule type" value="Genomic_DNA"/>
</dbReference>
<organism evidence="3 5">
    <name type="scientific">Phytophthora rubi</name>
    <dbReference type="NCBI Taxonomy" id="129364"/>
    <lineage>
        <taxon>Eukaryota</taxon>
        <taxon>Sar</taxon>
        <taxon>Stramenopiles</taxon>
        <taxon>Oomycota</taxon>
        <taxon>Peronosporomycetes</taxon>
        <taxon>Peronosporales</taxon>
        <taxon>Peronosporaceae</taxon>
        <taxon>Phytophthora</taxon>
    </lineage>
</organism>
<dbReference type="OrthoDB" id="105684at2759"/>
<accession>A0A6A4EH06</accession>
<name>A0A6A4EH06_9STRA</name>
<dbReference type="EMBL" id="QXFU01001266">
    <property type="protein sequence ID" value="KAE9006352.1"/>
    <property type="molecule type" value="Genomic_DNA"/>
</dbReference>
<evidence type="ECO:0000313" key="5">
    <source>
        <dbReference type="Proteomes" id="UP000434957"/>
    </source>
</evidence>
<dbReference type="AlphaFoldDB" id="A0A6A4EH06"/>
<dbReference type="EMBL" id="QXFV01001223">
    <property type="protein sequence ID" value="KAE9011510.1"/>
    <property type="molecule type" value="Genomic_DNA"/>
</dbReference>
<evidence type="ECO:0000313" key="3">
    <source>
        <dbReference type="EMBL" id="KAE9323853.1"/>
    </source>
</evidence>
<proteinExistence type="predicted"/>
<dbReference type="Proteomes" id="UP000429607">
    <property type="component" value="Unassembled WGS sequence"/>
</dbReference>
<protein>
    <submittedName>
        <fullName evidence="3">Uncharacterized protein</fullName>
    </submittedName>
</protein>
<reference evidence="3 5" key="1">
    <citation type="submission" date="2018-08" db="EMBL/GenBank/DDBJ databases">
        <title>Genomic investigation of the strawberry pathogen Phytophthora fragariae indicates pathogenicity is determined by transcriptional variation in three key races.</title>
        <authorList>
            <person name="Adams T.M."/>
            <person name="Armitage A.D."/>
            <person name="Sobczyk M.K."/>
            <person name="Bates H.J."/>
            <person name="Dunwell J.M."/>
            <person name="Nellist C.F."/>
            <person name="Harrison R.J."/>
        </authorList>
    </citation>
    <scope>NUCLEOTIDE SEQUENCE [LARGE SCALE GENOMIC DNA]</scope>
    <source>
        <strain evidence="2 4">SCRP249</strain>
        <strain evidence="1 6">SCRP324</strain>
        <strain evidence="3 5">SCRP333</strain>
    </source>
</reference>
<dbReference type="Proteomes" id="UP000435112">
    <property type="component" value="Unassembled WGS sequence"/>
</dbReference>